<evidence type="ECO:0000259" key="6">
    <source>
        <dbReference type="Pfam" id="PF00582"/>
    </source>
</evidence>
<dbReference type="PANTHER" id="PTHR46268:SF23">
    <property type="entry name" value="UNIVERSAL STRESS PROTEIN A-RELATED"/>
    <property type="match status" value="1"/>
</dbReference>
<reference evidence="7 8" key="1">
    <citation type="journal article" date="2022" name="Environ. Microbiol. Rep.">
        <title>Eco-phylogenetic analyses reveal divergent evolution of vitamin B12 metabolism in the marine bacterial family 'Psychromonadaceae'.</title>
        <authorList>
            <person name="Jin X."/>
            <person name="Yang Y."/>
            <person name="Cao H."/>
            <person name="Gao B."/>
            <person name="Zhao Z."/>
        </authorList>
    </citation>
    <scope>NUCLEOTIDE SEQUENCE [LARGE SCALE GENOMIC DNA]</scope>
    <source>
        <strain evidence="7 8">MKS20</strain>
    </source>
</reference>
<evidence type="ECO:0000313" key="7">
    <source>
        <dbReference type="EMBL" id="MCE2595871.1"/>
    </source>
</evidence>
<dbReference type="InterPro" id="IPR006016">
    <property type="entry name" value="UspA"/>
</dbReference>
<comment type="subunit">
    <text evidence="3">Homodimer.</text>
</comment>
<comment type="caution">
    <text evidence="7">The sequence shown here is derived from an EMBL/GenBank/DDBJ whole genome shotgun (WGS) entry which is preliminary data.</text>
</comment>
<evidence type="ECO:0000256" key="1">
    <source>
        <dbReference type="ARBA" id="ARBA00004496"/>
    </source>
</evidence>
<dbReference type="Gene3D" id="3.40.50.620">
    <property type="entry name" value="HUPs"/>
    <property type="match status" value="1"/>
</dbReference>
<comment type="subcellular location">
    <subcellularLocation>
        <location evidence="1 5">Cytoplasm</location>
    </subcellularLocation>
</comment>
<evidence type="ECO:0000256" key="3">
    <source>
        <dbReference type="ARBA" id="ARBA00011738"/>
    </source>
</evidence>
<dbReference type="Pfam" id="PF00582">
    <property type="entry name" value="Usp"/>
    <property type="match status" value="1"/>
</dbReference>
<dbReference type="SUPFAM" id="SSF52402">
    <property type="entry name" value="Adenine nucleotide alpha hydrolases-like"/>
    <property type="match status" value="1"/>
</dbReference>
<dbReference type="InterPro" id="IPR014729">
    <property type="entry name" value="Rossmann-like_a/b/a_fold"/>
</dbReference>
<dbReference type="PANTHER" id="PTHR46268">
    <property type="entry name" value="STRESS RESPONSE PROTEIN NHAX"/>
    <property type="match status" value="1"/>
</dbReference>
<accession>A0ABS8WE08</accession>
<dbReference type="PIRSF" id="PIRSF006276">
    <property type="entry name" value="UspA"/>
    <property type="match status" value="1"/>
</dbReference>
<evidence type="ECO:0000313" key="8">
    <source>
        <dbReference type="Proteomes" id="UP001201273"/>
    </source>
</evidence>
<dbReference type="EMBL" id="JAIMJA010000013">
    <property type="protein sequence ID" value="MCE2595871.1"/>
    <property type="molecule type" value="Genomic_DNA"/>
</dbReference>
<evidence type="ECO:0000256" key="4">
    <source>
        <dbReference type="ARBA" id="ARBA00022490"/>
    </source>
</evidence>
<comment type="similarity">
    <text evidence="2 5">Belongs to the universal stress protein A family.</text>
</comment>
<protein>
    <recommendedName>
        <fullName evidence="5">Universal stress protein</fullName>
    </recommendedName>
</protein>
<dbReference type="InterPro" id="IPR006015">
    <property type="entry name" value="Universal_stress_UspA"/>
</dbReference>
<feature type="domain" description="UspA" evidence="6">
    <location>
        <begin position="4"/>
        <end position="139"/>
    </location>
</feature>
<keyword evidence="4 5" id="KW-0963">Cytoplasm</keyword>
<organism evidence="7 8">
    <name type="scientific">Motilimonas cestriensis</name>
    <dbReference type="NCBI Taxonomy" id="2742685"/>
    <lineage>
        <taxon>Bacteria</taxon>
        <taxon>Pseudomonadati</taxon>
        <taxon>Pseudomonadota</taxon>
        <taxon>Gammaproteobacteria</taxon>
        <taxon>Alteromonadales</taxon>
        <taxon>Alteromonadales genera incertae sedis</taxon>
        <taxon>Motilimonas</taxon>
    </lineage>
</organism>
<dbReference type="Proteomes" id="UP001201273">
    <property type="component" value="Unassembled WGS sequence"/>
</dbReference>
<gene>
    <name evidence="7" type="ORF">K6Y31_13745</name>
</gene>
<dbReference type="RefSeq" id="WP_233053535.1">
    <property type="nucleotide sequence ID" value="NZ_JAIMJA010000013.1"/>
</dbReference>
<sequence length="143" mass="16134">MAAYQHILVALNLDEDSRALLDKAVERARIDNAKLTLLHVNMQLNQLYSDMIAMDLAEIKQQLAEQSIAELDLLMAEIDYPLIEHRIVCGEMPESILTSARSLEVDLIIAGHHHGLWSYFHTTAKKLLNQAPCDLLIVPITNH</sequence>
<proteinExistence type="inferred from homology"/>
<keyword evidence="8" id="KW-1185">Reference proteome</keyword>
<name>A0ABS8WE08_9GAMM</name>
<evidence type="ECO:0000256" key="2">
    <source>
        <dbReference type="ARBA" id="ARBA00008791"/>
    </source>
</evidence>
<evidence type="ECO:0000256" key="5">
    <source>
        <dbReference type="PIRNR" id="PIRNR006276"/>
    </source>
</evidence>